<evidence type="ECO:0000313" key="2">
    <source>
        <dbReference type="Proteomes" id="UP001175211"/>
    </source>
</evidence>
<proteinExistence type="predicted"/>
<dbReference type="AlphaFoldDB" id="A0AA39JFP2"/>
<dbReference type="RefSeq" id="XP_060324044.1">
    <property type="nucleotide sequence ID" value="XM_060466390.1"/>
</dbReference>
<keyword evidence="2" id="KW-1185">Reference proteome</keyword>
<comment type="caution">
    <text evidence="1">The sequence shown here is derived from an EMBL/GenBank/DDBJ whole genome shotgun (WGS) entry which is preliminary data.</text>
</comment>
<dbReference type="GeneID" id="85349938"/>
<protein>
    <submittedName>
        <fullName evidence="1">Uncharacterized protein</fullName>
    </submittedName>
</protein>
<feature type="non-terminal residue" evidence="1">
    <location>
        <position position="1"/>
    </location>
</feature>
<organism evidence="1 2">
    <name type="scientific">Armillaria tabescens</name>
    <name type="common">Ringless honey mushroom</name>
    <name type="synonym">Agaricus tabescens</name>
    <dbReference type="NCBI Taxonomy" id="1929756"/>
    <lineage>
        <taxon>Eukaryota</taxon>
        <taxon>Fungi</taxon>
        <taxon>Dikarya</taxon>
        <taxon>Basidiomycota</taxon>
        <taxon>Agaricomycotina</taxon>
        <taxon>Agaricomycetes</taxon>
        <taxon>Agaricomycetidae</taxon>
        <taxon>Agaricales</taxon>
        <taxon>Marasmiineae</taxon>
        <taxon>Physalacriaceae</taxon>
        <taxon>Desarmillaria</taxon>
    </lineage>
</organism>
<sequence>DRDLDDNDIQVILWELSEVGFHIEMMSLDARLHAGSEGTVQAEQSHRHVLGLCFLKLEVNLAWIVSMEDANQGLGNPVWMEHAPYVCALCWVMCSWPNCPSRLQEEQAHYDEQQFLQMEHTATTFYIDSFFMNFGHVPILPRVLAHPPP</sequence>
<gene>
    <name evidence="1" type="ORF">EV420DRAFT_1214890</name>
</gene>
<dbReference type="EMBL" id="JAUEPS010000069">
    <property type="protein sequence ID" value="KAK0441539.1"/>
    <property type="molecule type" value="Genomic_DNA"/>
</dbReference>
<accession>A0AA39JFP2</accession>
<reference evidence="1" key="1">
    <citation type="submission" date="2023-06" db="EMBL/GenBank/DDBJ databases">
        <authorList>
            <consortium name="Lawrence Berkeley National Laboratory"/>
            <person name="Ahrendt S."/>
            <person name="Sahu N."/>
            <person name="Indic B."/>
            <person name="Wong-Bajracharya J."/>
            <person name="Merenyi Z."/>
            <person name="Ke H.-M."/>
            <person name="Monk M."/>
            <person name="Kocsube S."/>
            <person name="Drula E."/>
            <person name="Lipzen A."/>
            <person name="Balint B."/>
            <person name="Henrissat B."/>
            <person name="Andreopoulos B."/>
            <person name="Martin F.M."/>
            <person name="Harder C.B."/>
            <person name="Rigling D."/>
            <person name="Ford K.L."/>
            <person name="Foster G.D."/>
            <person name="Pangilinan J."/>
            <person name="Papanicolaou A."/>
            <person name="Barry K."/>
            <person name="LaButti K."/>
            <person name="Viragh M."/>
            <person name="Koriabine M."/>
            <person name="Yan M."/>
            <person name="Riley R."/>
            <person name="Champramary S."/>
            <person name="Plett K.L."/>
            <person name="Tsai I.J."/>
            <person name="Slot J."/>
            <person name="Sipos G."/>
            <person name="Plett J."/>
            <person name="Nagy L.G."/>
            <person name="Grigoriev I.V."/>
        </authorList>
    </citation>
    <scope>NUCLEOTIDE SEQUENCE</scope>
    <source>
        <strain evidence="1">CCBAS 213</strain>
    </source>
</reference>
<evidence type="ECO:0000313" key="1">
    <source>
        <dbReference type="EMBL" id="KAK0441539.1"/>
    </source>
</evidence>
<name>A0AA39JFP2_ARMTA</name>
<dbReference type="Proteomes" id="UP001175211">
    <property type="component" value="Unassembled WGS sequence"/>
</dbReference>
<feature type="non-terminal residue" evidence="1">
    <location>
        <position position="149"/>
    </location>
</feature>